<protein>
    <submittedName>
        <fullName evidence="1">Uncharacterized protein</fullName>
    </submittedName>
</protein>
<dbReference type="STRING" id="257708.RGI145_19425"/>
<reference evidence="1 2" key="1">
    <citation type="submission" date="2016-05" db="EMBL/GenBank/DDBJ databases">
        <title>Complete Genome and Methylome Analysis of Psychrotrophic Bacterial Isolates from Antarctic Lake Untersee.</title>
        <authorList>
            <person name="Fomenkov A."/>
            <person name="Akimov V.N."/>
            <person name="Vasilyeva L.V."/>
            <person name="Andersen D."/>
            <person name="Vincze T."/>
            <person name="Roberts R.J."/>
        </authorList>
    </citation>
    <scope>NUCLEOTIDE SEQUENCE [LARGE SCALE GENOMIC DNA]</scope>
    <source>
        <strain evidence="1 2">U14-5</strain>
    </source>
</reference>
<dbReference type="RefSeq" id="WP_075800232.1">
    <property type="nucleotide sequence ID" value="NZ_CP015584.1"/>
</dbReference>
<dbReference type="AlphaFoldDB" id="A0A1L7AL94"/>
<organism evidence="1 2">
    <name type="scientific">Roseomonas gilardii</name>
    <dbReference type="NCBI Taxonomy" id="257708"/>
    <lineage>
        <taxon>Bacteria</taxon>
        <taxon>Pseudomonadati</taxon>
        <taxon>Pseudomonadota</taxon>
        <taxon>Alphaproteobacteria</taxon>
        <taxon>Acetobacterales</taxon>
        <taxon>Roseomonadaceae</taxon>
        <taxon>Roseomonas</taxon>
    </lineage>
</organism>
<dbReference type="EMBL" id="CP015584">
    <property type="protein sequence ID" value="APT59520.1"/>
    <property type="molecule type" value="Genomic_DNA"/>
</dbReference>
<proteinExistence type="predicted"/>
<dbReference type="KEGG" id="rgi:RGI145_19425"/>
<evidence type="ECO:0000313" key="1">
    <source>
        <dbReference type="EMBL" id="APT59520.1"/>
    </source>
</evidence>
<evidence type="ECO:0000313" key="2">
    <source>
        <dbReference type="Proteomes" id="UP000185494"/>
    </source>
</evidence>
<name>A0A1L7AL94_9PROT</name>
<dbReference type="Proteomes" id="UP000185494">
    <property type="component" value="Chromosome 2"/>
</dbReference>
<sequence length="120" mass="13409">MARARNPNHDAILDARSQGATFREMERMGLGSLKTVQSIVQRARGKGDIRAALLPSAVRHAQMARSVPPNRAEIQRRNGPAVSAALRFLAGLSEEDRESYRLLRRKRFSQQEAMLMVGAR</sequence>
<gene>
    <name evidence="1" type="ORF">RGI145_19425</name>
</gene>
<accession>A0A1L7AL94</accession>